<reference evidence="2 3" key="1">
    <citation type="journal article" date="2019" name="Int. J. Syst. Evol. Microbiol.">
        <title>The Global Catalogue of Microorganisms (GCM) 10K type strain sequencing project: providing services to taxonomists for standard genome sequencing and annotation.</title>
        <authorList>
            <consortium name="The Broad Institute Genomics Platform"/>
            <consortium name="The Broad Institute Genome Sequencing Center for Infectious Disease"/>
            <person name="Wu L."/>
            <person name="Ma J."/>
        </authorList>
    </citation>
    <scope>NUCLEOTIDE SEQUENCE [LARGE SCALE GENOMIC DNA]</scope>
    <source>
        <strain evidence="2 3">DT72</strain>
    </source>
</reference>
<sequence>MGDQDQRQAARLVDRVIEEVAAWPHVETNEHRFEGREFTLGPREVGHVHRWGIVDVPFTKRLRETLVEEDRTKEHHVVPESGWTTHYIEGDEDVERAIWLLRLSYLYHVNNLKKTPKGAEMFEEIDVAEELEELGVSDEVRAAFERRGVMANL</sequence>
<dbReference type="EMBL" id="JBHSZH010000005">
    <property type="protein sequence ID" value="MFC7080959.1"/>
    <property type="molecule type" value="Genomic_DNA"/>
</dbReference>
<proteinExistence type="predicted"/>
<dbReference type="AlphaFoldDB" id="A0ABD5WKB8"/>
<accession>A0ABD5WKB8</accession>
<dbReference type="Proteomes" id="UP001596407">
    <property type="component" value="Unassembled WGS sequence"/>
</dbReference>
<dbReference type="InterPro" id="IPR040841">
    <property type="entry name" value="Luciferase_dom"/>
</dbReference>
<evidence type="ECO:0000313" key="3">
    <source>
        <dbReference type="Proteomes" id="UP001596407"/>
    </source>
</evidence>
<keyword evidence="3" id="KW-1185">Reference proteome</keyword>
<dbReference type="GeneID" id="79302334"/>
<evidence type="ECO:0000313" key="2">
    <source>
        <dbReference type="EMBL" id="MFC7080959.1"/>
    </source>
</evidence>
<organism evidence="2 3">
    <name type="scientific">Halorussus caseinilyticus</name>
    <dbReference type="NCBI Taxonomy" id="3034025"/>
    <lineage>
        <taxon>Archaea</taxon>
        <taxon>Methanobacteriati</taxon>
        <taxon>Methanobacteriota</taxon>
        <taxon>Stenosarchaea group</taxon>
        <taxon>Halobacteria</taxon>
        <taxon>Halobacteriales</taxon>
        <taxon>Haladaptataceae</taxon>
        <taxon>Halorussus</taxon>
    </lineage>
</organism>
<evidence type="ECO:0000259" key="1">
    <source>
        <dbReference type="Pfam" id="PF17648"/>
    </source>
</evidence>
<dbReference type="Pfam" id="PF17648">
    <property type="entry name" value="Luciferase"/>
    <property type="match status" value="1"/>
</dbReference>
<dbReference type="RefSeq" id="WP_276281153.1">
    <property type="nucleotide sequence ID" value="NZ_CP119809.1"/>
</dbReference>
<protein>
    <submittedName>
        <fullName evidence="2">Luciferase family protein</fullName>
    </submittedName>
</protein>
<gene>
    <name evidence="2" type="ORF">ACFQJ6_13435</name>
</gene>
<name>A0ABD5WKB8_9EURY</name>
<feature type="domain" description="Luciferase" evidence="1">
    <location>
        <begin position="43"/>
        <end position="104"/>
    </location>
</feature>
<comment type="caution">
    <text evidence="2">The sequence shown here is derived from an EMBL/GenBank/DDBJ whole genome shotgun (WGS) entry which is preliminary data.</text>
</comment>